<evidence type="ECO:0000313" key="2">
    <source>
        <dbReference type="Proteomes" id="UP000266744"/>
    </source>
</evidence>
<reference evidence="1 2" key="1">
    <citation type="journal article" date="2016" name="Toxins">
        <title>The Draft Genome Sequence of the Yersinia entomophaga Entomopathogenic Type Strain MH96T.</title>
        <authorList>
            <person name="Hurst M.R."/>
            <person name="Beattie A."/>
            <person name="Altermann E."/>
            <person name="Moraga R.M."/>
            <person name="Harper L.A."/>
            <person name="Calder J."/>
            <person name="Laugraud A."/>
        </authorList>
    </citation>
    <scope>NUCLEOTIDE SEQUENCE [LARGE SCALE GENOMIC DNA]</scope>
    <source>
        <strain evidence="1 2">MH96</strain>
    </source>
</reference>
<accession>A0ABM6BNY5</accession>
<protein>
    <submittedName>
        <fullName evidence="1">Uncharacterized protein</fullName>
    </submittedName>
</protein>
<dbReference type="Proteomes" id="UP000266744">
    <property type="component" value="Chromosome"/>
</dbReference>
<keyword evidence="2" id="KW-1185">Reference proteome</keyword>
<evidence type="ECO:0000313" key="1">
    <source>
        <dbReference type="EMBL" id="ANI31129.1"/>
    </source>
</evidence>
<dbReference type="EMBL" id="CP010029">
    <property type="protein sequence ID" value="ANI31129.1"/>
    <property type="molecule type" value="Genomic_DNA"/>
</dbReference>
<organism evidence="1 2">
    <name type="scientific">Yersinia entomophaga</name>
    <dbReference type="NCBI Taxonomy" id="935293"/>
    <lineage>
        <taxon>Bacteria</taxon>
        <taxon>Pseudomonadati</taxon>
        <taxon>Pseudomonadota</taxon>
        <taxon>Gammaproteobacteria</taxon>
        <taxon>Enterobacterales</taxon>
        <taxon>Yersiniaceae</taxon>
        <taxon>Yersinia</taxon>
    </lineage>
</organism>
<sequence>MGGLQLSGITASGRQTINVADDSARTFIHDMKKTTGLKHDDINKDLIVKEIQQKNFLDALLFSDNTKKIQPHSCYYKGYNQELNQRYACFLTRKLLEDGNAHYRYDFLILTWKLS</sequence>
<name>A0ABM6BNY5_YERET</name>
<proteinExistence type="predicted"/>
<gene>
    <name evidence="1" type="ORF">PL78_15040</name>
</gene>